<dbReference type="InterPro" id="IPR054566">
    <property type="entry name" value="ManC/GMP-like_b-helix"/>
</dbReference>
<dbReference type="GO" id="GO:0009298">
    <property type="term" value="P:GDP-mannose biosynthetic process"/>
    <property type="evidence" value="ECO:0007669"/>
    <property type="project" value="TreeGrafter"/>
</dbReference>
<sequence length="352" mass="39934">MIPVIISGGFGTKLWPLSRKLRPKQFLPLIRGKSLFQTNYEDLRLKFNPGEIYVSTNSDQAKIAQTQAPEVPPENYILEPEMRNQGPATGLIAATLFKKGFPDEPFMLVQVDDLREPAEDFLKMIDICDRLARSETKYITGGFRPDFRIQGVDYLMKGKRITGEDEVGVFEVARYIWRKSVEEIESLIKEGSLLVHTNHTCMTPRNFLNMIKKYRDDWYSPLANIIEGADVMTEYLKMPPGPIEEVTELVHANSESLVVELPFRWADIGTWESLSRYYRENNLYQVSNPSVDLGGKNNFINIENKDKVIALVGVDNLAVIDTGDALLICSLDQSGNVNEVVKEIKNRGLNVI</sequence>
<dbReference type="Pfam" id="PF00483">
    <property type="entry name" value="NTP_transferase"/>
    <property type="match status" value="1"/>
</dbReference>
<dbReference type="AlphaFoldDB" id="A0A1F4ZB78"/>
<dbReference type="STRING" id="1797259.A2989_02500"/>
<feature type="domain" description="MannoseP isomerase/GMP-like beta-helix" evidence="2">
    <location>
        <begin position="295"/>
        <end position="343"/>
    </location>
</feature>
<dbReference type="Proteomes" id="UP000177080">
    <property type="component" value="Unassembled WGS sequence"/>
</dbReference>
<reference evidence="3 4" key="1">
    <citation type="journal article" date="2016" name="Nat. Commun.">
        <title>Thousands of microbial genomes shed light on interconnected biogeochemical processes in an aquifer system.</title>
        <authorList>
            <person name="Anantharaman K."/>
            <person name="Brown C.T."/>
            <person name="Hug L.A."/>
            <person name="Sharon I."/>
            <person name="Castelle C.J."/>
            <person name="Probst A.J."/>
            <person name="Thomas B.C."/>
            <person name="Singh A."/>
            <person name="Wilkins M.J."/>
            <person name="Karaoz U."/>
            <person name="Brodie E.L."/>
            <person name="Williams K.H."/>
            <person name="Hubbard S.S."/>
            <person name="Banfield J.F."/>
        </authorList>
    </citation>
    <scope>NUCLEOTIDE SEQUENCE [LARGE SCALE GENOMIC DNA]</scope>
</reference>
<proteinExistence type="predicted"/>
<feature type="domain" description="Nucleotidyl transferase" evidence="1">
    <location>
        <begin position="3"/>
        <end position="113"/>
    </location>
</feature>
<dbReference type="PANTHER" id="PTHR46390:SF1">
    <property type="entry name" value="MANNOSE-1-PHOSPHATE GUANYLYLTRANSFERASE"/>
    <property type="match status" value="1"/>
</dbReference>
<dbReference type="PANTHER" id="PTHR46390">
    <property type="entry name" value="MANNOSE-1-PHOSPHATE GUANYLYLTRANSFERASE"/>
    <property type="match status" value="1"/>
</dbReference>
<accession>A0A1F4ZB78</accession>
<dbReference type="InterPro" id="IPR029044">
    <property type="entry name" value="Nucleotide-diphossugar_trans"/>
</dbReference>
<dbReference type="InterPro" id="IPR005835">
    <property type="entry name" value="NTP_transferase_dom"/>
</dbReference>
<evidence type="ECO:0000259" key="1">
    <source>
        <dbReference type="Pfam" id="PF00483"/>
    </source>
</evidence>
<evidence type="ECO:0000313" key="4">
    <source>
        <dbReference type="Proteomes" id="UP000177080"/>
    </source>
</evidence>
<dbReference type="SUPFAM" id="SSF53448">
    <property type="entry name" value="Nucleotide-diphospho-sugar transferases"/>
    <property type="match status" value="1"/>
</dbReference>
<gene>
    <name evidence="3" type="ORF">A2989_02500</name>
</gene>
<name>A0A1F4ZB78_9BACT</name>
<dbReference type="InterPro" id="IPR051161">
    <property type="entry name" value="Mannose-6P_isomerase_type2"/>
</dbReference>
<dbReference type="EMBL" id="MEXN01000006">
    <property type="protein sequence ID" value="OGD03475.1"/>
    <property type="molecule type" value="Genomic_DNA"/>
</dbReference>
<organism evidence="3 4">
    <name type="scientific">Candidatus Amesbacteria bacterium RIFCSPLOWO2_01_FULL_48_25</name>
    <dbReference type="NCBI Taxonomy" id="1797259"/>
    <lineage>
        <taxon>Bacteria</taxon>
        <taxon>Candidatus Amesiibacteriota</taxon>
    </lineage>
</organism>
<dbReference type="Pfam" id="PF22640">
    <property type="entry name" value="ManC_GMP_beta-helix"/>
    <property type="match status" value="1"/>
</dbReference>
<dbReference type="Gene3D" id="3.90.550.10">
    <property type="entry name" value="Spore Coat Polysaccharide Biosynthesis Protein SpsA, Chain A"/>
    <property type="match status" value="1"/>
</dbReference>
<comment type="caution">
    <text evidence="3">The sequence shown here is derived from an EMBL/GenBank/DDBJ whole genome shotgun (WGS) entry which is preliminary data.</text>
</comment>
<evidence type="ECO:0000313" key="3">
    <source>
        <dbReference type="EMBL" id="OGD03475.1"/>
    </source>
</evidence>
<evidence type="ECO:0000259" key="2">
    <source>
        <dbReference type="Pfam" id="PF22640"/>
    </source>
</evidence>
<protein>
    <submittedName>
        <fullName evidence="3">Uncharacterized protein</fullName>
    </submittedName>
</protein>
<dbReference type="GO" id="GO:0004475">
    <property type="term" value="F:mannose-1-phosphate guanylyltransferase (GTP) activity"/>
    <property type="evidence" value="ECO:0007669"/>
    <property type="project" value="TreeGrafter"/>
</dbReference>
<dbReference type="SUPFAM" id="SSF159283">
    <property type="entry name" value="Guanosine diphospho-D-mannose pyrophosphorylase/mannose-6-phosphate isomerase linker domain"/>
    <property type="match status" value="1"/>
</dbReference>